<dbReference type="Proteomes" id="UP000828941">
    <property type="component" value="Chromosome 12"/>
</dbReference>
<gene>
    <name evidence="1" type="ORF">L6164_028879</name>
</gene>
<dbReference type="EMBL" id="CM039437">
    <property type="protein sequence ID" value="KAI4305517.1"/>
    <property type="molecule type" value="Genomic_DNA"/>
</dbReference>
<organism evidence="1 2">
    <name type="scientific">Bauhinia variegata</name>
    <name type="common">Purple orchid tree</name>
    <name type="synonym">Phanera variegata</name>
    <dbReference type="NCBI Taxonomy" id="167791"/>
    <lineage>
        <taxon>Eukaryota</taxon>
        <taxon>Viridiplantae</taxon>
        <taxon>Streptophyta</taxon>
        <taxon>Embryophyta</taxon>
        <taxon>Tracheophyta</taxon>
        <taxon>Spermatophyta</taxon>
        <taxon>Magnoliopsida</taxon>
        <taxon>eudicotyledons</taxon>
        <taxon>Gunneridae</taxon>
        <taxon>Pentapetalae</taxon>
        <taxon>rosids</taxon>
        <taxon>fabids</taxon>
        <taxon>Fabales</taxon>
        <taxon>Fabaceae</taxon>
        <taxon>Cercidoideae</taxon>
        <taxon>Cercideae</taxon>
        <taxon>Bauhiniinae</taxon>
        <taxon>Bauhinia</taxon>
    </lineage>
</organism>
<keyword evidence="2" id="KW-1185">Reference proteome</keyword>
<evidence type="ECO:0000313" key="2">
    <source>
        <dbReference type="Proteomes" id="UP000828941"/>
    </source>
</evidence>
<reference evidence="1 2" key="1">
    <citation type="journal article" date="2022" name="DNA Res.">
        <title>Chromosomal-level genome assembly of the orchid tree Bauhinia variegata (Leguminosae; Cercidoideae) supports the allotetraploid origin hypothesis of Bauhinia.</title>
        <authorList>
            <person name="Zhong Y."/>
            <person name="Chen Y."/>
            <person name="Zheng D."/>
            <person name="Pang J."/>
            <person name="Liu Y."/>
            <person name="Luo S."/>
            <person name="Meng S."/>
            <person name="Qian L."/>
            <person name="Wei D."/>
            <person name="Dai S."/>
            <person name="Zhou R."/>
        </authorList>
    </citation>
    <scope>NUCLEOTIDE SEQUENCE [LARGE SCALE GENOMIC DNA]</scope>
    <source>
        <strain evidence="1">BV-YZ2020</strain>
    </source>
</reference>
<evidence type="ECO:0000313" key="1">
    <source>
        <dbReference type="EMBL" id="KAI4305517.1"/>
    </source>
</evidence>
<name>A0ACB9L812_BAUVA</name>
<sequence>MGFSRKPANFTPSSVNDVINRFLSGASPQTSSVVQVLEAHRKANVRNLNAQLTQISEVQNMEKKVSRDLNELLEPRQEQFWWASPQLKR</sequence>
<proteinExistence type="predicted"/>
<accession>A0ACB9L812</accession>
<comment type="caution">
    <text evidence="1">The sequence shown here is derived from an EMBL/GenBank/DDBJ whole genome shotgun (WGS) entry which is preliminary data.</text>
</comment>
<protein>
    <submittedName>
        <fullName evidence="1">Uncharacterized protein</fullName>
    </submittedName>
</protein>